<dbReference type="AlphaFoldDB" id="A0A5K7XHB0"/>
<protein>
    <recommendedName>
        <fullName evidence="4">PEP-CTERM protein-sorting domain-containing protein</fullName>
    </recommendedName>
</protein>
<evidence type="ECO:0000313" key="3">
    <source>
        <dbReference type="Proteomes" id="UP000326837"/>
    </source>
</evidence>
<keyword evidence="3" id="KW-1185">Reference proteome</keyword>
<evidence type="ECO:0000313" key="2">
    <source>
        <dbReference type="EMBL" id="BBO35828.1"/>
    </source>
</evidence>
<dbReference type="Proteomes" id="UP000326837">
    <property type="component" value="Chromosome"/>
</dbReference>
<sequence length="266" mass="27525">MKNLLTLIVLGTAVCLPLSFSGTARADVQIASFDLGFFEDALYASWVAPSATIDYGATSYNVTATGYGSNYVYIGALAIQGAGSTDIKLDVTLEGLPTADGHLGPIVTLIDADGTSANFAWYGQLLGNHVLTMPITSPTWYSAPGTTPGLDLNSLAHMHMQLDPGGYGSSGTYTVRWNDLSLITQAGVPGDFNSDSRVDGVDFLVWQRGGSPTALSPADLATWKANFGTGAAAPAVAAVPEPATFGLLAVAGLALYGVGRSQRVAR</sequence>
<dbReference type="EMBL" id="AP021861">
    <property type="protein sequence ID" value="BBO35828.1"/>
    <property type="molecule type" value="Genomic_DNA"/>
</dbReference>
<evidence type="ECO:0008006" key="4">
    <source>
        <dbReference type="Google" id="ProtNLM"/>
    </source>
</evidence>
<accession>A0A5K7XHB0</accession>
<proteinExistence type="predicted"/>
<feature type="chain" id="PRO_5025059948" description="PEP-CTERM protein-sorting domain-containing protein" evidence="1">
    <location>
        <begin position="27"/>
        <end position="266"/>
    </location>
</feature>
<organism evidence="2 3">
    <name type="scientific">Lacipirellula parvula</name>
    <dbReference type="NCBI Taxonomy" id="2650471"/>
    <lineage>
        <taxon>Bacteria</taxon>
        <taxon>Pseudomonadati</taxon>
        <taxon>Planctomycetota</taxon>
        <taxon>Planctomycetia</taxon>
        <taxon>Pirellulales</taxon>
        <taxon>Lacipirellulaceae</taxon>
        <taxon>Lacipirellula</taxon>
    </lineage>
</organism>
<dbReference type="KEGG" id="lpav:PLANPX_5440"/>
<feature type="signal peptide" evidence="1">
    <location>
        <begin position="1"/>
        <end position="26"/>
    </location>
</feature>
<dbReference type="RefSeq" id="WP_152101119.1">
    <property type="nucleotide sequence ID" value="NZ_AP021861.1"/>
</dbReference>
<reference evidence="3" key="1">
    <citation type="submission" date="2019-10" db="EMBL/GenBank/DDBJ databases">
        <title>Lacipirellula parvula gen. nov., sp. nov., representing a lineage of planctomycetes widespread in freshwater anoxic habitats, and description of the family Lacipirellulaceae.</title>
        <authorList>
            <person name="Dedysh S.N."/>
            <person name="Kulichevskaya I.S."/>
            <person name="Beletsky A.V."/>
            <person name="Rakitin A.L."/>
            <person name="Mardanov A.V."/>
            <person name="Ivanova A.A."/>
            <person name="Saltykova V.X."/>
            <person name="Rijpstra W.I.C."/>
            <person name="Sinninghe Damste J.S."/>
            <person name="Ravin N.V."/>
        </authorList>
    </citation>
    <scope>NUCLEOTIDE SEQUENCE [LARGE SCALE GENOMIC DNA]</scope>
    <source>
        <strain evidence="3">PX69</strain>
    </source>
</reference>
<name>A0A5K7XHB0_9BACT</name>
<gene>
    <name evidence="2" type="ORF">PLANPX_5440</name>
</gene>
<evidence type="ECO:0000256" key="1">
    <source>
        <dbReference type="SAM" id="SignalP"/>
    </source>
</evidence>
<keyword evidence="1" id="KW-0732">Signal</keyword>